<dbReference type="AlphaFoldDB" id="A0A0E9TNI1"/>
<accession>A0A0E9TNI1</accession>
<sequence length="30" mass="3217">MLGSSYPAAQLTDHILYPHRALGAGRAYSV</sequence>
<dbReference type="EMBL" id="GBXM01053348">
    <property type="protein sequence ID" value="JAH55229.1"/>
    <property type="molecule type" value="Transcribed_RNA"/>
</dbReference>
<reference evidence="1" key="1">
    <citation type="submission" date="2014-11" db="EMBL/GenBank/DDBJ databases">
        <authorList>
            <person name="Amaro Gonzalez C."/>
        </authorList>
    </citation>
    <scope>NUCLEOTIDE SEQUENCE</scope>
</reference>
<reference evidence="1" key="2">
    <citation type="journal article" date="2015" name="Fish Shellfish Immunol.">
        <title>Early steps in the European eel (Anguilla anguilla)-Vibrio vulnificus interaction in the gills: Role of the RtxA13 toxin.</title>
        <authorList>
            <person name="Callol A."/>
            <person name="Pajuelo D."/>
            <person name="Ebbesson L."/>
            <person name="Teles M."/>
            <person name="MacKenzie S."/>
            <person name="Amaro C."/>
        </authorList>
    </citation>
    <scope>NUCLEOTIDE SEQUENCE</scope>
</reference>
<organism evidence="1">
    <name type="scientific">Anguilla anguilla</name>
    <name type="common">European freshwater eel</name>
    <name type="synonym">Muraena anguilla</name>
    <dbReference type="NCBI Taxonomy" id="7936"/>
    <lineage>
        <taxon>Eukaryota</taxon>
        <taxon>Metazoa</taxon>
        <taxon>Chordata</taxon>
        <taxon>Craniata</taxon>
        <taxon>Vertebrata</taxon>
        <taxon>Euteleostomi</taxon>
        <taxon>Actinopterygii</taxon>
        <taxon>Neopterygii</taxon>
        <taxon>Teleostei</taxon>
        <taxon>Anguilliformes</taxon>
        <taxon>Anguillidae</taxon>
        <taxon>Anguilla</taxon>
    </lineage>
</organism>
<protein>
    <submittedName>
        <fullName evidence="1">Uncharacterized protein</fullName>
    </submittedName>
</protein>
<name>A0A0E9TNI1_ANGAN</name>
<proteinExistence type="predicted"/>
<evidence type="ECO:0000313" key="1">
    <source>
        <dbReference type="EMBL" id="JAH55229.1"/>
    </source>
</evidence>